<gene>
    <name evidence="2" type="ORF">SAMN05660282_01796</name>
</gene>
<keyword evidence="1" id="KW-1133">Transmembrane helix</keyword>
<evidence type="ECO:0000313" key="3">
    <source>
        <dbReference type="Proteomes" id="UP000199065"/>
    </source>
</evidence>
<keyword evidence="3" id="KW-1185">Reference proteome</keyword>
<evidence type="ECO:0000256" key="1">
    <source>
        <dbReference type="SAM" id="Phobius"/>
    </source>
</evidence>
<keyword evidence="1" id="KW-0812">Transmembrane</keyword>
<name>A0A1I2U9X2_9CORY</name>
<accession>A0A1I2U9X2</accession>
<feature type="transmembrane region" description="Helical" evidence="1">
    <location>
        <begin position="7"/>
        <end position="29"/>
    </location>
</feature>
<reference evidence="2 3" key="1">
    <citation type="submission" date="2016-10" db="EMBL/GenBank/DDBJ databases">
        <authorList>
            <person name="de Groot N.N."/>
        </authorList>
    </citation>
    <scope>NUCLEOTIDE SEQUENCE [LARGE SCALE GENOMIC DNA]</scope>
    <source>
        <strain>J11</strain>
        <strain evidence="3">PG 39</strain>
    </source>
</reference>
<dbReference type="EMBL" id="FOPJ01000012">
    <property type="protein sequence ID" value="SFG73900.1"/>
    <property type="molecule type" value="Genomic_DNA"/>
</dbReference>
<evidence type="ECO:0000313" key="2">
    <source>
        <dbReference type="EMBL" id="SFG73900.1"/>
    </source>
</evidence>
<proteinExistence type="predicted"/>
<dbReference type="Proteomes" id="UP000199065">
    <property type="component" value="Unassembled WGS sequence"/>
</dbReference>
<dbReference type="AlphaFoldDB" id="A0A1I2U9X2"/>
<feature type="transmembrane region" description="Helical" evidence="1">
    <location>
        <begin position="35"/>
        <end position="52"/>
    </location>
</feature>
<dbReference type="RefSeq" id="WP_092286560.1">
    <property type="nucleotide sequence ID" value="NZ_FOPJ01000012.1"/>
</dbReference>
<keyword evidence="1" id="KW-0472">Membrane</keyword>
<organism evidence="2 3">
    <name type="scientific">Corynebacterium spheniscorum</name>
    <dbReference type="NCBI Taxonomy" id="185761"/>
    <lineage>
        <taxon>Bacteria</taxon>
        <taxon>Bacillati</taxon>
        <taxon>Actinomycetota</taxon>
        <taxon>Actinomycetes</taxon>
        <taxon>Mycobacteriales</taxon>
        <taxon>Corynebacteriaceae</taxon>
        <taxon>Corynebacterium</taxon>
    </lineage>
</organism>
<sequence>MKRFLILLIAFIVFLNVVMFIIAGIMAALGVNVGPVELALFLLVAISISIFGTKKVARRLDQAEKEPPTYG</sequence>
<protein>
    <submittedName>
        <fullName evidence="2">Uncharacterized protein</fullName>
    </submittedName>
</protein>